<dbReference type="RefSeq" id="YP_007236782.1">
    <property type="nucleotide sequence ID" value="NC_019917.1"/>
</dbReference>
<evidence type="ECO:0000313" key="3">
    <source>
        <dbReference type="Proteomes" id="UP000009014"/>
    </source>
</evidence>
<gene>
    <name evidence="2" type="ORF">BcepMigl_gp36</name>
</gene>
<accession>I6WB20</accession>
<name>I6WB20_9CAUD</name>
<dbReference type="EMBL" id="JX104231">
    <property type="protein sequence ID" value="AFN39105.1"/>
    <property type="molecule type" value="Genomic_DNA"/>
</dbReference>
<evidence type="ECO:0000313" key="2">
    <source>
        <dbReference type="EMBL" id="AFN39105.1"/>
    </source>
</evidence>
<organism evidence="2 3">
    <name type="scientific">Burkholderia phage BcepMigl</name>
    <dbReference type="NCBI Taxonomy" id="2886899"/>
    <lineage>
        <taxon>Viruses</taxon>
        <taxon>Duplodnaviria</taxon>
        <taxon>Heunggongvirae</taxon>
        <taxon>Uroviricota</taxon>
        <taxon>Caudoviricetes</taxon>
        <taxon>Lessievirus</taxon>
        <taxon>Lessievirus bcepmigl</taxon>
    </lineage>
</organism>
<feature type="compositionally biased region" description="Basic residues" evidence="1">
    <location>
        <begin position="46"/>
        <end position="64"/>
    </location>
</feature>
<keyword evidence="3" id="KW-1185">Reference proteome</keyword>
<protein>
    <submittedName>
        <fullName evidence="2">Uncharacterized protein</fullName>
    </submittedName>
</protein>
<evidence type="ECO:0000256" key="1">
    <source>
        <dbReference type="SAM" id="MobiDB-lite"/>
    </source>
</evidence>
<dbReference type="KEGG" id="vg:14296477"/>
<feature type="region of interest" description="Disordered" evidence="1">
    <location>
        <begin position="38"/>
        <end position="64"/>
    </location>
</feature>
<sequence length="64" mass="7106">MKRILEITRDMLGLALGRSTSLRQAELIVVEPPKRAGRTVAQGKRTAAKARNVKRHKAAMRRAA</sequence>
<reference evidence="2 3" key="1">
    <citation type="submission" date="2012-05" db="EMBL/GenBank/DDBJ databases">
        <title>Complete genome of the Bcep22-like bacteriophage BcepMigl.</title>
        <authorList>
            <person name="Gill J.J."/>
            <person name="Migl D.M."/>
            <person name="Summer E.J."/>
            <person name="Gonzlaez C.F."/>
            <person name="Young R."/>
        </authorList>
    </citation>
    <scope>NUCLEOTIDE SEQUENCE [LARGE SCALE GENOMIC DNA]</scope>
</reference>
<dbReference type="GeneID" id="14296477"/>
<dbReference type="Proteomes" id="UP000009014">
    <property type="component" value="Segment"/>
</dbReference>
<proteinExistence type="predicted"/>